<evidence type="ECO:0000256" key="1">
    <source>
        <dbReference type="SAM" id="MobiDB-lite"/>
    </source>
</evidence>
<reference evidence="2 3" key="2">
    <citation type="submission" date="2018-06" db="EMBL/GenBank/DDBJ databases">
        <title>Sequencing of bacterial isolates from soil warming experiment in Harvard Forest, Massachusetts, USA.</title>
        <authorList>
            <person name="Deangelis K.PhD."/>
        </authorList>
    </citation>
    <scope>NUCLEOTIDE SEQUENCE [LARGE SCALE GENOMIC DNA]</scope>
    <source>
        <strain evidence="2 3">GAS496</strain>
    </source>
</reference>
<dbReference type="Proteomes" id="UP000247781">
    <property type="component" value="Unassembled WGS sequence"/>
</dbReference>
<evidence type="ECO:0000313" key="3">
    <source>
        <dbReference type="Proteomes" id="UP000247781"/>
    </source>
</evidence>
<reference evidence="3" key="1">
    <citation type="submission" date="2018-05" db="EMBL/GenBank/DDBJ databases">
        <authorList>
            <person name="Deangelis K."/>
            <person name="Huntemann M."/>
            <person name="Clum A."/>
            <person name="Pillay M."/>
            <person name="Palaniappan K."/>
            <person name="Varghese N."/>
            <person name="Mikhailova N."/>
            <person name="Stamatis D."/>
            <person name="Reddy T."/>
            <person name="Daum C."/>
            <person name="Shapiro N."/>
            <person name="Ivanova N."/>
            <person name="Kyrpides N."/>
            <person name="Woyke T."/>
        </authorList>
    </citation>
    <scope>NUCLEOTIDE SEQUENCE [LARGE SCALE GENOMIC DNA]</scope>
    <source>
        <strain evidence="3">GAS496</strain>
    </source>
</reference>
<comment type="caution">
    <text evidence="2">The sequence shown here is derived from an EMBL/GenBank/DDBJ whole genome shotgun (WGS) entry which is preliminary data.</text>
</comment>
<feature type="compositionally biased region" description="Polar residues" evidence="1">
    <location>
        <begin position="1"/>
        <end position="10"/>
    </location>
</feature>
<gene>
    <name evidence="2" type="ORF">C8E89_1624</name>
</gene>
<feature type="non-terminal residue" evidence="2">
    <location>
        <position position="1"/>
    </location>
</feature>
<evidence type="ECO:0000313" key="2">
    <source>
        <dbReference type="EMBL" id="PXW95052.1"/>
    </source>
</evidence>
<dbReference type="EMBL" id="QJJU01000062">
    <property type="protein sequence ID" value="PXW95052.1"/>
    <property type="molecule type" value="Genomic_DNA"/>
</dbReference>
<accession>A0A318GYF5</accession>
<organism evidence="2 3">
    <name type="scientific">Mycolicibacterium moriokaense</name>
    <dbReference type="NCBI Taxonomy" id="39691"/>
    <lineage>
        <taxon>Bacteria</taxon>
        <taxon>Bacillati</taxon>
        <taxon>Actinomycetota</taxon>
        <taxon>Actinomycetes</taxon>
        <taxon>Mycobacteriales</taxon>
        <taxon>Mycobacteriaceae</taxon>
        <taxon>Mycolicibacterium</taxon>
    </lineage>
</organism>
<protein>
    <submittedName>
        <fullName evidence="2">Uncharacterized protein</fullName>
    </submittedName>
</protein>
<feature type="region of interest" description="Disordered" evidence="1">
    <location>
        <begin position="1"/>
        <end position="29"/>
    </location>
</feature>
<keyword evidence="3" id="KW-1185">Reference proteome</keyword>
<sequence>LPSPLGSCTESRSKGVRIQASTRGQFSRVADTGREASRCGDHAVVAGPFDLHSQLCAGKSHFDRGLTVTQLSGWERSQGLAGKPGNGVWQVWAARPDLSEGSIRPPDLPWDGIFGSHANPPVGSNRTTGRHFTAASSLRGERLNRVVKWRRRGLTRRAPRSPRRCGCTDPSDWRARSRRLIDLRICFAAFVLRAPRQPR</sequence>
<proteinExistence type="predicted"/>
<name>A0A318GYF5_9MYCO</name>
<dbReference type="AlphaFoldDB" id="A0A318GYF5"/>